<dbReference type="PRINTS" id="PR00463">
    <property type="entry name" value="EP450I"/>
</dbReference>
<gene>
    <name evidence="1" type="ORF">C4D60_Mb11t24020</name>
</gene>
<protein>
    <submittedName>
        <fullName evidence="1">Uncharacterized protein</fullName>
    </submittedName>
</protein>
<organism evidence="1 2">
    <name type="scientific">Musa balbisiana</name>
    <name type="common">Banana</name>
    <dbReference type="NCBI Taxonomy" id="52838"/>
    <lineage>
        <taxon>Eukaryota</taxon>
        <taxon>Viridiplantae</taxon>
        <taxon>Streptophyta</taxon>
        <taxon>Embryophyta</taxon>
        <taxon>Tracheophyta</taxon>
        <taxon>Spermatophyta</taxon>
        <taxon>Magnoliopsida</taxon>
        <taxon>Liliopsida</taxon>
        <taxon>Zingiberales</taxon>
        <taxon>Musaceae</taxon>
        <taxon>Musa</taxon>
    </lineage>
</organism>
<dbReference type="GO" id="GO:0004497">
    <property type="term" value="F:monooxygenase activity"/>
    <property type="evidence" value="ECO:0007669"/>
    <property type="project" value="InterPro"/>
</dbReference>
<evidence type="ECO:0000313" key="2">
    <source>
        <dbReference type="Proteomes" id="UP000317650"/>
    </source>
</evidence>
<dbReference type="GO" id="GO:0005506">
    <property type="term" value="F:iron ion binding"/>
    <property type="evidence" value="ECO:0007669"/>
    <property type="project" value="InterPro"/>
</dbReference>
<name>A0A4S8J8T6_MUSBA</name>
<dbReference type="InterPro" id="IPR001128">
    <property type="entry name" value="Cyt_P450"/>
</dbReference>
<dbReference type="GO" id="GO:0020037">
    <property type="term" value="F:heme binding"/>
    <property type="evidence" value="ECO:0007669"/>
    <property type="project" value="InterPro"/>
</dbReference>
<dbReference type="STRING" id="52838.A0A4S8J8T6"/>
<dbReference type="EMBL" id="PYDT01000007">
    <property type="protein sequence ID" value="THU57082.1"/>
    <property type="molecule type" value="Genomic_DNA"/>
</dbReference>
<dbReference type="Pfam" id="PF00067">
    <property type="entry name" value="p450"/>
    <property type="match status" value="1"/>
</dbReference>
<dbReference type="AlphaFoldDB" id="A0A4S8J8T6"/>
<dbReference type="PANTHER" id="PTHR47954">
    <property type="entry name" value="OS09G0275400 PROTEIN-RELATED"/>
    <property type="match status" value="1"/>
</dbReference>
<comment type="caution">
    <text evidence="1">The sequence shown here is derived from an EMBL/GenBank/DDBJ whole genome shotgun (WGS) entry which is preliminary data.</text>
</comment>
<accession>A0A4S8J8T6</accession>
<dbReference type="Proteomes" id="UP000317650">
    <property type="component" value="Chromosome 11"/>
</dbReference>
<proteinExistence type="predicted"/>
<evidence type="ECO:0000313" key="1">
    <source>
        <dbReference type="EMBL" id="THU57082.1"/>
    </source>
</evidence>
<sequence>MHHLVPQLPFRALRRHLARKHGPLMLVRIGQVDLAVASSREAAEEILQKQGATFASRPELAATQVVLYGASDIGPYWKQLLRLCFTELLGAKRTRSSPSSGWN</sequence>
<dbReference type="Gene3D" id="1.10.630.10">
    <property type="entry name" value="Cytochrome P450"/>
    <property type="match status" value="1"/>
</dbReference>
<dbReference type="InterPro" id="IPR002401">
    <property type="entry name" value="Cyt_P450_E_grp-I"/>
</dbReference>
<dbReference type="InterPro" id="IPR036396">
    <property type="entry name" value="Cyt_P450_sf"/>
</dbReference>
<dbReference type="SUPFAM" id="SSF48264">
    <property type="entry name" value="Cytochrome P450"/>
    <property type="match status" value="1"/>
</dbReference>
<keyword evidence="2" id="KW-1185">Reference proteome</keyword>
<dbReference type="GO" id="GO:0016705">
    <property type="term" value="F:oxidoreductase activity, acting on paired donors, with incorporation or reduction of molecular oxygen"/>
    <property type="evidence" value="ECO:0007669"/>
    <property type="project" value="InterPro"/>
</dbReference>
<reference evidence="1 2" key="1">
    <citation type="journal article" date="2019" name="Nat. Plants">
        <title>Genome sequencing of Musa balbisiana reveals subgenome evolution and function divergence in polyploid bananas.</title>
        <authorList>
            <person name="Yao X."/>
        </authorList>
    </citation>
    <scope>NUCLEOTIDE SEQUENCE [LARGE SCALE GENOMIC DNA]</scope>
    <source>
        <strain evidence="2">cv. DH-PKW</strain>
        <tissue evidence="1">Leaves</tissue>
    </source>
</reference>
<dbReference type="PANTHER" id="PTHR47954:SF1">
    <property type="entry name" value="OS02G0217300 PROTEIN"/>
    <property type="match status" value="1"/>
</dbReference>